<reference evidence="3" key="1">
    <citation type="submission" date="2014-09" db="EMBL/GenBank/DDBJ databases">
        <authorList>
            <person name="Mudge J."/>
            <person name="Ramaraj T."/>
            <person name="Lindquist I.E."/>
            <person name="Bharti A.K."/>
            <person name="Sundararajan A."/>
            <person name="Cameron C.T."/>
            <person name="Woodward J.E."/>
            <person name="May G.D."/>
            <person name="Brubaker C."/>
            <person name="Broadhvest J."/>
            <person name="Wilkins T.A."/>
        </authorList>
    </citation>
    <scope>NUCLEOTIDE SEQUENCE</scope>
    <source>
        <strain evidence="3">cv. AKA8401</strain>
    </source>
</reference>
<evidence type="ECO:0000256" key="1">
    <source>
        <dbReference type="SAM" id="MobiDB-lite"/>
    </source>
</evidence>
<dbReference type="AlphaFoldDB" id="A0A0B0N1B6"/>
<protein>
    <submittedName>
        <fullName evidence="2">Uncharacterized protein</fullName>
    </submittedName>
</protein>
<accession>A0A0B0N1B6</accession>
<proteinExistence type="predicted"/>
<name>A0A0B0N1B6_GOSAR</name>
<feature type="region of interest" description="Disordered" evidence="1">
    <location>
        <begin position="1"/>
        <end position="30"/>
    </location>
</feature>
<keyword evidence="3" id="KW-1185">Reference proteome</keyword>
<dbReference type="Proteomes" id="UP000032142">
    <property type="component" value="Unassembled WGS sequence"/>
</dbReference>
<evidence type="ECO:0000313" key="2">
    <source>
        <dbReference type="EMBL" id="KHG05569.1"/>
    </source>
</evidence>
<sequence>MEKLQQSHNYAKIGQAKGSRNLGPKTFKRN</sequence>
<comment type="caution">
    <text evidence="2">The sequence shown here is derived from an EMBL/GenBank/DDBJ whole genome shotgun (WGS) entry which is preliminary data.</text>
</comment>
<organism evidence="2 3">
    <name type="scientific">Gossypium arboreum</name>
    <name type="common">Tree cotton</name>
    <name type="synonym">Gossypium nanking</name>
    <dbReference type="NCBI Taxonomy" id="29729"/>
    <lineage>
        <taxon>Eukaryota</taxon>
        <taxon>Viridiplantae</taxon>
        <taxon>Streptophyta</taxon>
        <taxon>Embryophyta</taxon>
        <taxon>Tracheophyta</taxon>
        <taxon>Spermatophyta</taxon>
        <taxon>Magnoliopsida</taxon>
        <taxon>eudicotyledons</taxon>
        <taxon>Gunneridae</taxon>
        <taxon>Pentapetalae</taxon>
        <taxon>rosids</taxon>
        <taxon>malvids</taxon>
        <taxon>Malvales</taxon>
        <taxon>Malvaceae</taxon>
        <taxon>Malvoideae</taxon>
        <taxon>Gossypium</taxon>
    </lineage>
</organism>
<evidence type="ECO:0000313" key="3">
    <source>
        <dbReference type="Proteomes" id="UP000032142"/>
    </source>
</evidence>
<dbReference type="EMBL" id="JRRC01433071">
    <property type="protein sequence ID" value="KHG05569.1"/>
    <property type="molecule type" value="Genomic_DNA"/>
</dbReference>
<gene>
    <name evidence="2" type="ORF">F383_31126</name>
</gene>